<comment type="catalytic activity">
    <reaction evidence="11">
        <text>(2E)-tetradecenoyl-CoA = (3Z)-tetradecenoyl-CoA</text>
        <dbReference type="Rhea" id="RHEA:29847"/>
        <dbReference type="ChEBI" id="CHEBI:61405"/>
        <dbReference type="ChEBI" id="CHEBI:61968"/>
    </reaction>
    <physiologicalReaction direction="right-to-left" evidence="11">
        <dbReference type="Rhea" id="RHEA:29849"/>
    </physiologicalReaction>
</comment>
<evidence type="ECO:0000256" key="6">
    <source>
        <dbReference type="ARBA" id="ARBA00022990"/>
    </source>
</evidence>
<evidence type="ECO:0000256" key="1">
    <source>
        <dbReference type="ARBA" id="ARBA00004305"/>
    </source>
</evidence>
<dbReference type="Gene3D" id="3.90.226.10">
    <property type="entry name" value="2-enoyl-CoA Hydratase, Chain A, domain 1"/>
    <property type="match status" value="1"/>
</dbReference>
<proteinExistence type="predicted"/>
<comment type="subunit">
    <text evidence="3">Homotrimer.</text>
</comment>
<dbReference type="PANTHER" id="PTHR11941">
    <property type="entry name" value="ENOYL-COA HYDRATASE-RELATED"/>
    <property type="match status" value="1"/>
</dbReference>
<accession>V5GVQ4</accession>
<evidence type="ECO:0000256" key="16">
    <source>
        <dbReference type="ARBA" id="ARBA00083575"/>
    </source>
</evidence>
<dbReference type="PANTHER" id="PTHR11941:SF45">
    <property type="entry name" value="ENOYL-COA DELTA ISOMERASE 1, MITOCHONDRIAL"/>
    <property type="match status" value="1"/>
</dbReference>
<keyword evidence="9 17" id="KW-0413">Isomerase</keyword>
<dbReference type="InterPro" id="IPR001753">
    <property type="entry name" value="Enoyl-CoA_hydra/iso"/>
</dbReference>
<keyword evidence="6" id="KW-0007">Acetylation</keyword>
<dbReference type="SUPFAM" id="SSF52096">
    <property type="entry name" value="ClpP/crotonase"/>
    <property type="match status" value="1"/>
</dbReference>
<dbReference type="AlphaFoldDB" id="V5GVQ4"/>
<evidence type="ECO:0000256" key="5">
    <source>
        <dbReference type="ARBA" id="ARBA00022946"/>
    </source>
</evidence>
<evidence type="ECO:0000256" key="9">
    <source>
        <dbReference type="ARBA" id="ARBA00023235"/>
    </source>
</evidence>
<keyword evidence="7" id="KW-0443">Lipid metabolism</keyword>
<keyword evidence="8" id="KW-0496">Mitochondrion</keyword>
<evidence type="ECO:0000256" key="12">
    <source>
        <dbReference type="ARBA" id="ARBA00052376"/>
    </source>
</evidence>
<evidence type="ECO:0000256" key="7">
    <source>
        <dbReference type="ARBA" id="ARBA00023098"/>
    </source>
</evidence>
<name>V5GVQ4_ANOGL</name>
<evidence type="ECO:0000313" key="17">
    <source>
        <dbReference type="EMBL" id="JAB64323.1"/>
    </source>
</evidence>
<evidence type="ECO:0000256" key="4">
    <source>
        <dbReference type="ARBA" id="ARBA00022832"/>
    </source>
</evidence>
<comment type="function">
    <text evidence="14">Key enzyme of fatty acid beta-oxidation. Able to isomerize both 3-cis (3Z) and 3-trans (3E) double bonds into the 2-trans (2E) form in a range of enoyl-CoA species, with a preference for (3Z)-enoyl-CoAs over (3E)-enoyl-CoAs. The catalytic efficiency of this enzyme is not affected by the fatty acyl chain length.</text>
</comment>
<organism evidence="17">
    <name type="scientific">Anoplophora glabripennis</name>
    <name type="common">Asian longhorn beetle</name>
    <name type="synonym">Anoplophora nobilis</name>
    <dbReference type="NCBI Taxonomy" id="217634"/>
    <lineage>
        <taxon>Eukaryota</taxon>
        <taxon>Metazoa</taxon>
        <taxon>Ecdysozoa</taxon>
        <taxon>Arthropoda</taxon>
        <taxon>Hexapoda</taxon>
        <taxon>Insecta</taxon>
        <taxon>Pterygota</taxon>
        <taxon>Neoptera</taxon>
        <taxon>Endopterygota</taxon>
        <taxon>Coleoptera</taxon>
        <taxon>Polyphaga</taxon>
        <taxon>Cucujiformia</taxon>
        <taxon>Chrysomeloidea</taxon>
        <taxon>Cerambycidae</taxon>
        <taxon>Lamiinae</taxon>
        <taxon>Lamiini</taxon>
        <taxon>Anoplophora</taxon>
    </lineage>
</organism>
<reference evidence="17" key="1">
    <citation type="submission" date="2013-07" db="EMBL/GenBank/DDBJ databases">
        <title>Midgut Transcriptome Profiling of Anoplphora glabripennis, a Lignocellulose Degrading, Wood-Boring Cerambycid.</title>
        <authorList>
            <person name="Scully E.D."/>
            <person name="Hoover K."/>
            <person name="Carlson J.E."/>
            <person name="Tien M."/>
            <person name="Geib S.M."/>
        </authorList>
    </citation>
    <scope>NUCLEOTIDE SEQUENCE</scope>
</reference>
<evidence type="ECO:0000256" key="14">
    <source>
        <dbReference type="ARBA" id="ARBA00056147"/>
    </source>
</evidence>
<comment type="catalytic activity">
    <reaction evidence="13">
        <text>(3Z)-octenoyl-CoA = (2E)-octenoyl-CoA</text>
        <dbReference type="Rhea" id="RHEA:46044"/>
        <dbReference type="ChEBI" id="CHEBI:62242"/>
        <dbReference type="ChEBI" id="CHEBI:85640"/>
    </reaction>
    <physiologicalReaction direction="left-to-right" evidence="13">
        <dbReference type="Rhea" id="RHEA:46045"/>
    </physiologicalReaction>
</comment>
<comment type="catalytic activity">
    <reaction evidence="10">
        <text>(3Z)-decenoyl-CoA = (2E)-decenoyl-CoA</text>
        <dbReference type="Rhea" id="RHEA:77195"/>
        <dbReference type="ChEBI" id="CHEBI:61406"/>
        <dbReference type="ChEBI" id="CHEBI:195601"/>
    </reaction>
    <physiologicalReaction direction="left-to-right" evidence="10">
        <dbReference type="Rhea" id="RHEA:77196"/>
    </physiologicalReaction>
</comment>
<dbReference type="Gene3D" id="6.10.250.170">
    <property type="match status" value="1"/>
</dbReference>
<gene>
    <name evidence="17" type="primary">ECI1</name>
</gene>
<dbReference type="FunFam" id="3.90.226.10:FF:000034">
    <property type="entry name" value="Enoyl-CoA delta isomerase 1"/>
    <property type="match status" value="1"/>
</dbReference>
<keyword evidence="5" id="KW-0809">Transit peptide</keyword>
<evidence type="ECO:0000256" key="8">
    <source>
        <dbReference type="ARBA" id="ARBA00023128"/>
    </source>
</evidence>
<evidence type="ECO:0000256" key="13">
    <source>
        <dbReference type="ARBA" id="ARBA00052542"/>
    </source>
</evidence>
<protein>
    <recommendedName>
        <fullName evidence="15">Enoyl-CoA delta isomerase 1, mitochondrial</fullName>
    </recommendedName>
    <alternativeName>
        <fullName evidence="16">3,2-trans-enoyl-CoA isomerase</fullName>
    </alternativeName>
</protein>
<dbReference type="GO" id="GO:0005759">
    <property type="term" value="C:mitochondrial matrix"/>
    <property type="evidence" value="ECO:0007669"/>
    <property type="project" value="UniProtKB-SubCell"/>
</dbReference>
<dbReference type="GO" id="GO:0004165">
    <property type="term" value="F:delta(3)-delta(2)-enoyl-CoA isomerase activity"/>
    <property type="evidence" value="ECO:0007669"/>
    <property type="project" value="UniProtKB-EC"/>
</dbReference>
<dbReference type="GO" id="GO:0006635">
    <property type="term" value="P:fatty acid beta-oxidation"/>
    <property type="evidence" value="ECO:0007669"/>
    <property type="project" value="TreeGrafter"/>
</dbReference>
<evidence type="ECO:0000256" key="10">
    <source>
        <dbReference type="ARBA" id="ARBA00050938"/>
    </source>
</evidence>
<comment type="subcellular location">
    <subcellularLocation>
        <location evidence="1">Mitochondrion matrix</location>
    </subcellularLocation>
</comment>
<sequence length="280" mass="31356">MALIVLNKVRISSFIRKFSSKAKFVTVNVDDKSGVATLTLQRPPVNSLNLDLLGEISSSLTELGKSKCRGLILTSNAKTVFSAGLDLMEIYKPNADRLKNFWTTLQDTWIKLYGSSYPTVAVINGHAPAGGCLLSVSCEYRIMVKNYTIGLNETQLGLVAPKWFIVSMKNVVGQRRAEIALTTGHLFKTDEAASIGLIDEIVENKEEGIARAEKFLSKFKNIQPEARKITKQHVREDTIKNMIKDRENDLNSFIQYAQDPKTQNYLEKYMESLKAKSSKN</sequence>
<evidence type="ECO:0000256" key="2">
    <source>
        <dbReference type="ARBA" id="ARBA00005005"/>
    </source>
</evidence>
<dbReference type="EMBL" id="GALX01004143">
    <property type="protein sequence ID" value="JAB64323.1"/>
    <property type="molecule type" value="Transcribed_RNA"/>
</dbReference>
<evidence type="ECO:0000256" key="11">
    <source>
        <dbReference type="ARBA" id="ARBA00051293"/>
    </source>
</evidence>
<evidence type="ECO:0000256" key="3">
    <source>
        <dbReference type="ARBA" id="ARBA00011233"/>
    </source>
</evidence>
<keyword evidence="4" id="KW-0276">Fatty acid metabolism</keyword>
<dbReference type="InterPro" id="IPR029045">
    <property type="entry name" value="ClpP/crotonase-like_dom_sf"/>
</dbReference>
<dbReference type="CDD" id="cd06558">
    <property type="entry name" value="crotonase-like"/>
    <property type="match status" value="1"/>
</dbReference>
<comment type="catalytic activity">
    <reaction evidence="12">
        <text>(3Z)-dodecenoyl-CoA = (2E)-dodecenoyl-CoA</text>
        <dbReference type="Rhea" id="RHEA:23716"/>
        <dbReference type="ChEBI" id="CHEBI:57330"/>
        <dbReference type="ChEBI" id="CHEBI:58543"/>
        <dbReference type="EC" id="5.3.3.8"/>
    </reaction>
    <physiologicalReaction direction="left-to-right" evidence="12">
        <dbReference type="Rhea" id="RHEA:23717"/>
    </physiologicalReaction>
</comment>
<dbReference type="Pfam" id="PF00378">
    <property type="entry name" value="ECH_1"/>
    <property type="match status" value="1"/>
</dbReference>
<evidence type="ECO:0000256" key="15">
    <source>
        <dbReference type="ARBA" id="ARBA00068317"/>
    </source>
</evidence>
<comment type="pathway">
    <text evidence="2">Lipid metabolism; fatty acid beta-oxidation.</text>
</comment>